<dbReference type="Pfam" id="PF12697">
    <property type="entry name" value="Abhydrolase_6"/>
    <property type="match status" value="1"/>
</dbReference>
<dbReference type="OrthoDB" id="2851338at2759"/>
<dbReference type="EMBL" id="ML996701">
    <property type="protein sequence ID" value="KAF2398033.1"/>
    <property type="molecule type" value="Genomic_DNA"/>
</dbReference>
<dbReference type="InterPro" id="IPR000073">
    <property type="entry name" value="AB_hydrolase_1"/>
</dbReference>
<gene>
    <name evidence="2" type="ORF">EJ06DRAFT_583865</name>
</gene>
<dbReference type="InterPro" id="IPR029058">
    <property type="entry name" value="AB_hydrolase_fold"/>
</dbReference>
<accession>A0A6G1HPQ5</accession>
<dbReference type="AlphaFoldDB" id="A0A6G1HPQ5"/>
<dbReference type="SUPFAM" id="SSF53474">
    <property type="entry name" value="alpha/beta-Hydrolases"/>
    <property type="match status" value="1"/>
</dbReference>
<keyword evidence="3" id="KW-1185">Reference proteome</keyword>
<dbReference type="Gene3D" id="3.30.70.100">
    <property type="match status" value="1"/>
</dbReference>
<reference evidence="2" key="1">
    <citation type="journal article" date="2020" name="Stud. Mycol.">
        <title>101 Dothideomycetes genomes: a test case for predicting lifestyles and emergence of pathogens.</title>
        <authorList>
            <person name="Haridas S."/>
            <person name="Albert R."/>
            <person name="Binder M."/>
            <person name="Bloem J."/>
            <person name="Labutti K."/>
            <person name="Salamov A."/>
            <person name="Andreopoulos B."/>
            <person name="Baker S."/>
            <person name="Barry K."/>
            <person name="Bills G."/>
            <person name="Bluhm B."/>
            <person name="Cannon C."/>
            <person name="Castanera R."/>
            <person name="Culley D."/>
            <person name="Daum C."/>
            <person name="Ezra D."/>
            <person name="Gonzalez J."/>
            <person name="Henrissat B."/>
            <person name="Kuo A."/>
            <person name="Liang C."/>
            <person name="Lipzen A."/>
            <person name="Lutzoni F."/>
            <person name="Magnuson J."/>
            <person name="Mondo S."/>
            <person name="Nolan M."/>
            <person name="Ohm R."/>
            <person name="Pangilinan J."/>
            <person name="Park H.-J."/>
            <person name="Ramirez L."/>
            <person name="Alfaro M."/>
            <person name="Sun H."/>
            <person name="Tritt A."/>
            <person name="Yoshinaga Y."/>
            <person name="Zwiers L.-H."/>
            <person name="Turgeon B."/>
            <person name="Goodwin S."/>
            <person name="Spatafora J."/>
            <person name="Crous P."/>
            <person name="Grigoriev I."/>
        </authorList>
    </citation>
    <scope>NUCLEOTIDE SEQUENCE</scope>
    <source>
        <strain evidence="2">CBS 262.69</strain>
    </source>
</reference>
<dbReference type="PANTHER" id="PTHR43433">
    <property type="entry name" value="HYDROLASE, ALPHA/BETA FOLD FAMILY PROTEIN"/>
    <property type="match status" value="1"/>
</dbReference>
<evidence type="ECO:0000259" key="1">
    <source>
        <dbReference type="Pfam" id="PF12697"/>
    </source>
</evidence>
<name>A0A6G1HPQ5_9PEZI</name>
<evidence type="ECO:0000313" key="3">
    <source>
        <dbReference type="Proteomes" id="UP000799640"/>
    </source>
</evidence>
<dbReference type="PANTHER" id="PTHR43433:SF5">
    <property type="entry name" value="AB HYDROLASE-1 DOMAIN-CONTAINING PROTEIN"/>
    <property type="match status" value="1"/>
</dbReference>
<keyword evidence="2" id="KW-0378">Hydrolase</keyword>
<feature type="domain" description="AB hydrolase-1" evidence="1">
    <location>
        <begin position="317"/>
        <end position="556"/>
    </location>
</feature>
<organism evidence="2 3">
    <name type="scientific">Trichodelitschia bisporula</name>
    <dbReference type="NCBI Taxonomy" id="703511"/>
    <lineage>
        <taxon>Eukaryota</taxon>
        <taxon>Fungi</taxon>
        <taxon>Dikarya</taxon>
        <taxon>Ascomycota</taxon>
        <taxon>Pezizomycotina</taxon>
        <taxon>Dothideomycetes</taxon>
        <taxon>Dothideomycetes incertae sedis</taxon>
        <taxon>Phaeotrichales</taxon>
        <taxon>Phaeotrichaceae</taxon>
        <taxon>Trichodelitschia</taxon>
    </lineage>
</organism>
<dbReference type="InterPro" id="IPR050471">
    <property type="entry name" value="AB_hydrolase"/>
</dbReference>
<sequence>MAPTPGILYVTMAPHATLPPAQFHDWYQNEHGPGRLRLPHIFLNGFRYRLDSSQKDPSEEQPEWMAIYDVTDMAYMLSEEYTRLRKSPVQSQRERDTMKQIKVDRKFYDLVHESRGDGFKALEDVALEGNEGNLIVAVINTLQEPGGRAELQKWYEEEHIPLLAKVPGWRRSRVFTSSTVEEKRAGYFEFLVLHEYDPQSNGLDGPEFKAAVGTPWRQRIFDTVIKTKKRTVYNLAYTFGPAPRDLASLTDLATAPLTFAENRTRTYPARDGSPAAIESYVITPDGCLLPYRLEGYTTDPQAPLLVLINSVLVEYGIWDGFIRAFFARPENRKFRVVRYNARGRSANCGLEGDNVTVDLLARDVTSLLDALRVLRAAGVIGVSLGGATSLNVALKYPERVAVFVACDTNAAAPEGNPKAWGERIALAESEQAVSTAGERVVGGKLAEITTKRWFVDESYDGGKKEKECWRINEMVKNNSLEGFKKGVKALYKYDFRDDMKAGKVKGAFMVGGRDGVLPKAMVGMKDGYADGTSWFVIIDNAGHLPMVEKPELFADAITIFLAE</sequence>
<protein>
    <submittedName>
        <fullName evidence="2">Alpha/beta-hydrolase</fullName>
    </submittedName>
</protein>
<dbReference type="Proteomes" id="UP000799640">
    <property type="component" value="Unassembled WGS sequence"/>
</dbReference>
<dbReference type="SUPFAM" id="SSF54909">
    <property type="entry name" value="Dimeric alpha+beta barrel"/>
    <property type="match status" value="1"/>
</dbReference>
<evidence type="ECO:0000313" key="2">
    <source>
        <dbReference type="EMBL" id="KAF2398033.1"/>
    </source>
</evidence>
<dbReference type="InterPro" id="IPR011008">
    <property type="entry name" value="Dimeric_a/b-barrel"/>
</dbReference>
<proteinExistence type="predicted"/>
<dbReference type="Gene3D" id="3.40.50.1820">
    <property type="entry name" value="alpha/beta hydrolase"/>
    <property type="match status" value="1"/>
</dbReference>
<dbReference type="GO" id="GO:0016787">
    <property type="term" value="F:hydrolase activity"/>
    <property type="evidence" value="ECO:0007669"/>
    <property type="project" value="UniProtKB-KW"/>
</dbReference>